<evidence type="ECO:0000259" key="1">
    <source>
        <dbReference type="Pfam" id="PF00149"/>
    </source>
</evidence>
<dbReference type="AlphaFoldDB" id="A0AA86NY37"/>
<feature type="domain" description="Calcineurin-like phosphoesterase" evidence="1">
    <location>
        <begin position="3"/>
        <end position="185"/>
    </location>
</feature>
<evidence type="ECO:0000313" key="2">
    <source>
        <dbReference type="EMBL" id="CAI9927227.1"/>
    </source>
</evidence>
<dbReference type="Pfam" id="PF00149">
    <property type="entry name" value="Metallophos"/>
    <property type="match status" value="1"/>
</dbReference>
<proteinExistence type="predicted"/>
<name>A0AA86NY37_9EUKA</name>
<dbReference type="GO" id="GO:0016787">
    <property type="term" value="F:hydrolase activity"/>
    <property type="evidence" value="ECO:0007669"/>
    <property type="project" value="InterPro"/>
</dbReference>
<dbReference type="Proteomes" id="UP001642409">
    <property type="component" value="Unassembled WGS sequence"/>
</dbReference>
<dbReference type="InterPro" id="IPR029052">
    <property type="entry name" value="Metallo-depent_PP-like"/>
</dbReference>
<gene>
    <name evidence="2" type="ORF">HINF_LOCUS14872</name>
    <name evidence="3" type="ORF">HINF_LOCUS1784</name>
</gene>
<dbReference type="SUPFAM" id="SSF56300">
    <property type="entry name" value="Metallo-dependent phosphatases"/>
    <property type="match status" value="1"/>
</dbReference>
<dbReference type="InterPro" id="IPR051693">
    <property type="entry name" value="UPF0046_metallophosphoest"/>
</dbReference>
<dbReference type="Gene3D" id="3.60.21.10">
    <property type="match status" value="1"/>
</dbReference>
<dbReference type="EMBL" id="CATOUU010000380">
    <property type="protein sequence ID" value="CAI9927227.1"/>
    <property type="molecule type" value="Genomic_DNA"/>
</dbReference>
<sequence length="232" mass="26945">MLKVTTISDIHGKHEKLNQYLPGGDILFCTGDITARNKQSLDDIYEVLLWMNKQNYKHIVLIAGNHDYFFQHNKLQTRQLLTRFKKITYLEDEQVWLTVNNITFSIFGSPHCSHAKNNAFLLTDSDEIQQRFSGVKSPDVIITHGPPHGILDTIKYNLHVGCRHFKEVIIKQQPKLVLFGHIHQCYGYKEKSGTYFINGSVLSQEFKFKNLPISFEWEVIKNKVNFTTSDMQ</sequence>
<evidence type="ECO:0000313" key="3">
    <source>
        <dbReference type="EMBL" id="CAL5972196.1"/>
    </source>
</evidence>
<dbReference type="PANTHER" id="PTHR12905:SF0">
    <property type="entry name" value="CALCINEURIN-LIKE PHOSPHOESTERASE DOMAIN-CONTAINING PROTEIN"/>
    <property type="match status" value="1"/>
</dbReference>
<organism evidence="2">
    <name type="scientific">Hexamita inflata</name>
    <dbReference type="NCBI Taxonomy" id="28002"/>
    <lineage>
        <taxon>Eukaryota</taxon>
        <taxon>Metamonada</taxon>
        <taxon>Diplomonadida</taxon>
        <taxon>Hexamitidae</taxon>
        <taxon>Hexamitinae</taxon>
        <taxon>Hexamita</taxon>
    </lineage>
</organism>
<accession>A0AA86NY37</accession>
<comment type="caution">
    <text evidence="2">The sequence shown here is derived from an EMBL/GenBank/DDBJ whole genome shotgun (WGS) entry which is preliminary data.</text>
</comment>
<dbReference type="PANTHER" id="PTHR12905">
    <property type="entry name" value="METALLOPHOSPHOESTERASE"/>
    <property type="match status" value="1"/>
</dbReference>
<evidence type="ECO:0000313" key="4">
    <source>
        <dbReference type="Proteomes" id="UP001642409"/>
    </source>
</evidence>
<dbReference type="InterPro" id="IPR004843">
    <property type="entry name" value="Calcineurin-like_PHP"/>
</dbReference>
<dbReference type="EMBL" id="CAXDID020000003">
    <property type="protein sequence ID" value="CAL5972196.1"/>
    <property type="molecule type" value="Genomic_DNA"/>
</dbReference>
<reference evidence="2" key="1">
    <citation type="submission" date="2023-06" db="EMBL/GenBank/DDBJ databases">
        <authorList>
            <person name="Kurt Z."/>
        </authorList>
    </citation>
    <scope>NUCLEOTIDE SEQUENCE</scope>
</reference>
<reference evidence="3 4" key="2">
    <citation type="submission" date="2024-07" db="EMBL/GenBank/DDBJ databases">
        <authorList>
            <person name="Akdeniz Z."/>
        </authorList>
    </citation>
    <scope>NUCLEOTIDE SEQUENCE [LARGE SCALE GENOMIC DNA]</scope>
</reference>
<protein>
    <submittedName>
        <fullName evidence="2">Calcineurin-like phosphoesterase</fullName>
    </submittedName>
    <submittedName>
        <fullName evidence="3">Calcineurin-like_phosphoesterase</fullName>
    </submittedName>
</protein>
<keyword evidence="4" id="KW-1185">Reference proteome</keyword>